<dbReference type="RefSeq" id="WP_320424520.1">
    <property type="nucleotide sequence ID" value="NZ_JAXCLA010000006.1"/>
</dbReference>
<comment type="caution">
    <text evidence="1">The sequence shown here is derived from an EMBL/GenBank/DDBJ whole genome shotgun (WGS) entry which is preliminary data.</text>
</comment>
<evidence type="ECO:0000313" key="1">
    <source>
        <dbReference type="EMBL" id="MDY0746575.1"/>
    </source>
</evidence>
<proteinExistence type="predicted"/>
<evidence type="ECO:0000313" key="2">
    <source>
        <dbReference type="Proteomes" id="UP001285263"/>
    </source>
</evidence>
<gene>
    <name evidence="1" type="ORF">SNE35_18825</name>
</gene>
<keyword evidence="2" id="KW-1185">Reference proteome</keyword>
<dbReference type="EMBL" id="JAXCLA010000006">
    <property type="protein sequence ID" value="MDY0746575.1"/>
    <property type="molecule type" value="Genomic_DNA"/>
</dbReference>
<reference evidence="1 2" key="1">
    <citation type="submission" date="2023-11" db="EMBL/GenBank/DDBJ databases">
        <title>Paucibacter sp. nov., isolated from fresh soil in Korea.</title>
        <authorList>
            <person name="Le N.T.T."/>
        </authorList>
    </citation>
    <scope>NUCLEOTIDE SEQUENCE [LARGE SCALE GENOMIC DNA]</scope>
    <source>
        <strain evidence="1 2">R3-3</strain>
    </source>
</reference>
<organism evidence="1 2">
    <name type="scientific">Roseateles agri</name>
    <dbReference type="NCBI Taxonomy" id="3098619"/>
    <lineage>
        <taxon>Bacteria</taxon>
        <taxon>Pseudomonadati</taxon>
        <taxon>Pseudomonadota</taxon>
        <taxon>Betaproteobacteria</taxon>
        <taxon>Burkholderiales</taxon>
        <taxon>Sphaerotilaceae</taxon>
        <taxon>Roseateles</taxon>
    </lineage>
</organism>
<dbReference type="Proteomes" id="UP001285263">
    <property type="component" value="Unassembled WGS sequence"/>
</dbReference>
<sequence>MTLHLVPPASKPPKTEREKILAKHAATVRAYMLKCPRCGGVEVVQTTIGVEVTAPGKTRGGTKQWVCFHCMARGERVICR</sequence>
<name>A0ABU5DJU0_9BURK</name>
<protein>
    <submittedName>
        <fullName evidence="1">Uncharacterized protein</fullName>
    </submittedName>
</protein>
<accession>A0ABU5DJU0</accession>